<evidence type="ECO:0000313" key="4">
    <source>
        <dbReference type="Proteomes" id="UP001591681"/>
    </source>
</evidence>
<feature type="compositionally biased region" description="Basic and acidic residues" evidence="2">
    <location>
        <begin position="789"/>
        <end position="800"/>
    </location>
</feature>
<reference evidence="3 4" key="1">
    <citation type="submission" date="2024-09" db="EMBL/GenBank/DDBJ databases">
        <title>A chromosome-level genome assembly of Gray's grenadier anchovy, Coilia grayii.</title>
        <authorList>
            <person name="Fu Z."/>
        </authorList>
    </citation>
    <scope>NUCLEOTIDE SEQUENCE [LARGE SCALE GENOMIC DNA]</scope>
    <source>
        <strain evidence="3">G4</strain>
        <tissue evidence="3">Muscle</tissue>
    </source>
</reference>
<evidence type="ECO:0000313" key="3">
    <source>
        <dbReference type="EMBL" id="KAL2085588.1"/>
    </source>
</evidence>
<feature type="repeat" description="WD" evidence="1">
    <location>
        <begin position="167"/>
        <end position="198"/>
    </location>
</feature>
<evidence type="ECO:0000256" key="1">
    <source>
        <dbReference type="PROSITE-ProRule" id="PRU00221"/>
    </source>
</evidence>
<organism evidence="3 4">
    <name type="scientific">Coilia grayii</name>
    <name type="common">Gray's grenadier anchovy</name>
    <dbReference type="NCBI Taxonomy" id="363190"/>
    <lineage>
        <taxon>Eukaryota</taxon>
        <taxon>Metazoa</taxon>
        <taxon>Chordata</taxon>
        <taxon>Craniata</taxon>
        <taxon>Vertebrata</taxon>
        <taxon>Euteleostomi</taxon>
        <taxon>Actinopterygii</taxon>
        <taxon>Neopterygii</taxon>
        <taxon>Teleostei</taxon>
        <taxon>Clupei</taxon>
        <taxon>Clupeiformes</taxon>
        <taxon>Clupeoidei</taxon>
        <taxon>Engraulidae</taxon>
        <taxon>Coilinae</taxon>
        <taxon>Coilia</taxon>
    </lineage>
</organism>
<feature type="repeat" description="WD" evidence="1">
    <location>
        <begin position="567"/>
        <end position="599"/>
    </location>
</feature>
<dbReference type="InterPro" id="IPR036322">
    <property type="entry name" value="WD40_repeat_dom_sf"/>
</dbReference>
<feature type="region of interest" description="Disordered" evidence="2">
    <location>
        <begin position="762"/>
        <end position="809"/>
    </location>
</feature>
<dbReference type="Proteomes" id="UP001591681">
    <property type="component" value="Unassembled WGS sequence"/>
</dbReference>
<evidence type="ECO:0008006" key="5">
    <source>
        <dbReference type="Google" id="ProtNLM"/>
    </source>
</evidence>
<proteinExistence type="predicted"/>
<comment type="caution">
    <text evidence="3">The sequence shown here is derived from an EMBL/GenBank/DDBJ whole genome shotgun (WGS) entry which is preliminary data.</text>
</comment>
<dbReference type="InterPro" id="IPR001680">
    <property type="entry name" value="WD40_rpt"/>
</dbReference>
<dbReference type="InterPro" id="IPR011047">
    <property type="entry name" value="Quinoprotein_ADH-like_sf"/>
</dbReference>
<evidence type="ECO:0000256" key="2">
    <source>
        <dbReference type="SAM" id="MobiDB-lite"/>
    </source>
</evidence>
<dbReference type="PROSITE" id="PS50082">
    <property type="entry name" value="WD_REPEATS_2"/>
    <property type="match status" value="3"/>
</dbReference>
<dbReference type="PANTHER" id="PTHR45532">
    <property type="entry name" value="WD REPEAT-CONTAINING PROTEIN 97"/>
    <property type="match status" value="1"/>
</dbReference>
<accession>A0ABD1JEJ1</accession>
<protein>
    <recommendedName>
        <fullName evidence="5">WD repeat-containing protein 97</fullName>
    </recommendedName>
</protein>
<dbReference type="AlphaFoldDB" id="A0ABD1JEJ1"/>
<dbReference type="SMART" id="SM00320">
    <property type="entry name" value="WD40"/>
    <property type="match status" value="4"/>
</dbReference>
<dbReference type="EMBL" id="JBHFQA010000016">
    <property type="protein sequence ID" value="KAL2085588.1"/>
    <property type="molecule type" value="Genomic_DNA"/>
</dbReference>
<dbReference type="SUPFAM" id="SSF50998">
    <property type="entry name" value="Quinoprotein alcohol dehydrogenase-like"/>
    <property type="match status" value="1"/>
</dbReference>
<keyword evidence="4" id="KW-1185">Reference proteome</keyword>
<feature type="region of interest" description="Disordered" evidence="2">
    <location>
        <begin position="877"/>
        <end position="933"/>
    </location>
</feature>
<dbReference type="Pfam" id="PF00400">
    <property type="entry name" value="WD40"/>
    <property type="match status" value="4"/>
</dbReference>
<dbReference type="SUPFAM" id="SSF50978">
    <property type="entry name" value="WD40 repeat-like"/>
    <property type="match status" value="1"/>
</dbReference>
<sequence length="1258" mass="141241">MTCGKGVDCFISLHSDSTNLSSSVCFYNSDGSIREPSPTCPTTVSYLGLTSTQLPDRVVGWGPGAIFDLLDGELRLLTQGTDPLDVRTCMVTDNPIEVATTGLGNVCLWCLTHMVCQVKIVEGLEKQMFTQLALSPRSSKYGHRAFVVCGNTVTSVDLKKGNKLARENLHLRDIVGIAYCSQMDFLVTASKDLTIRVWGPDLELKVALVGHSALVTSLLCCPHTGHLLSCSLDGTLRCWCLEECDQMQKITVEGSHPPLAVGGPDKRGTFFTFSNAGVDFWTINSLYHPHCKLGGDLCGPVRQMVISPFPPPYPTRVLCVHGDHDVTLVSAGTGAILTGLTVGSKVLCADYCLPKETILILTEDGVMLTASALTHPITVLDEWSGDGQKAYQWGKGDQDSGPGPACYMVLYSSMPDRKTAMAEWKSLQEQRGQQAKKQKYVNEPKNRSLVMLGHCGGYLTVLKLHTKSVQYMTPAHKGQDITAMQAYPENNYLLTTGKDKSVLVWRVFLYAEECLSLHMSVFCGQPPLHLALMGPLLAITFQEPENATYSLAYYHMDNRRRLDHPPKQDHLGCITGLSVNLQLKVCASCSEDGTIRIWDEDNQLIRTLELLTEPECLAFVGQNEYLLVGIRGDLHYINISQILPQDLPLQPHYYEKVDPFPDLPIPCKSSGPAKVYVLHKLSFSLLQELVALQVRNRDLEALQQGELEIKRKTKKRPRALRQRIKKEAFDRYMKLVYKEPVKIVIPEVDTFDLNHIMFPPKPHEERPVTPPIFREGFFPNHSEAQKPTSKKDKSDQERSISSHAPHRNMGFIPNSVLVGQLWPNVVVQTVPPPSPEEGKELKLWDWDSSSETMFLEFEEPGEEESKKELFLDSPEPEIKIASPPKPPPPEVVVEKDTTTKKPKMTPKTLPPVKDIKPLPRRIKPTTPPRVRTPSPTIPEFLVQFLEEDWFKRIFPDKKSIPASLQPEDFVRQLLELMKTAEPAIKMSLMTALLTLCKQGVLANSGLVFKGLVACLSQSITPNMSAAAQRFAHELLNMLVCLCPEDSAFMVELLVLMAYTQLDFQKTVLSQLQKMGLKEDVTKLTVELNSWQNQEDIQDQLAIWESLRKKATYWLSQWTSKYMVQNRALALLKGASPVDVLNYFCSLPEIAKSESEVEQPVIHPEKKKDAVLMPALPPTSKPIYRLGETYTMSRTREPRGIVLPPLTYRPLLLGFTRFLKLPMTQVFLDPFPFALDPHCLKPSPRRFFMVEQSYVSYYR</sequence>
<feature type="repeat" description="WD" evidence="1">
    <location>
        <begin position="208"/>
        <end position="249"/>
    </location>
</feature>
<dbReference type="Gene3D" id="2.130.10.10">
    <property type="entry name" value="YVTN repeat-like/Quinoprotein amine dehydrogenase"/>
    <property type="match status" value="2"/>
</dbReference>
<keyword evidence="1" id="KW-0853">WD repeat</keyword>
<name>A0ABD1JEJ1_9TELE</name>
<gene>
    <name evidence="3" type="ORF">ACEWY4_018908</name>
</gene>
<dbReference type="InterPro" id="IPR015943">
    <property type="entry name" value="WD40/YVTN_repeat-like_dom_sf"/>
</dbReference>
<dbReference type="PANTHER" id="PTHR45532:SF1">
    <property type="entry name" value="WD REPEAT-CONTAINING PROTEIN 97"/>
    <property type="match status" value="1"/>
</dbReference>